<reference evidence="1" key="1">
    <citation type="submission" date="2022-07" db="EMBL/GenBank/DDBJ databases">
        <title>Phylogenomic reconstructions and comparative analyses of Kickxellomycotina fungi.</title>
        <authorList>
            <person name="Reynolds N.K."/>
            <person name="Stajich J.E."/>
            <person name="Barry K."/>
            <person name="Grigoriev I.V."/>
            <person name="Crous P."/>
            <person name="Smith M.E."/>
        </authorList>
    </citation>
    <scope>NUCLEOTIDE SEQUENCE</scope>
    <source>
        <strain evidence="1">BCRC 34780</strain>
    </source>
</reference>
<comment type="caution">
    <text evidence="1">The sequence shown here is derived from an EMBL/GenBank/DDBJ whole genome shotgun (WGS) entry which is preliminary data.</text>
</comment>
<evidence type="ECO:0000313" key="2">
    <source>
        <dbReference type="Proteomes" id="UP001140087"/>
    </source>
</evidence>
<evidence type="ECO:0000313" key="1">
    <source>
        <dbReference type="EMBL" id="KAJ2796344.1"/>
    </source>
</evidence>
<proteinExistence type="predicted"/>
<dbReference type="Proteomes" id="UP001140087">
    <property type="component" value="Unassembled WGS sequence"/>
</dbReference>
<dbReference type="EMBL" id="JANBUN010001903">
    <property type="protein sequence ID" value="KAJ2796344.1"/>
    <property type="molecule type" value="Genomic_DNA"/>
</dbReference>
<name>A0ACC1KXB4_9FUNG</name>
<gene>
    <name evidence="1" type="primary">BUD2</name>
    <name evidence="1" type="ORF">H4R21_004753</name>
</gene>
<sequence>MADAAVPEAKPSIPFRSGDVHVQVRYDETIVLGRTAYREVAALLLDRGPAPIFRLTELLPGSTDWLVETATKIAIWRGSAESWIEALVRHELGMRGDRDPTLLFRSTTVVTRAMDTLMKVVGLGFVDQLVGDVVRRVASNEYACEVDPTRLPPGNSIDVHWRALTRLLQDLWQQVEAGAASCPPTMRRVFCAIRRAVAAAFDQEVLGQVRYSCVSSFVFLRLLCPAMLAPRGFGLVCTVPSAASLRTLTLLAKGLQCAANLNGSIGKELYMQPMNDFVRTCVPRLKDFIDAIAAPPDAPPGPADTTPIDGEHELAVLCAFVHAARHQIREALASKHRLHTHGATPCASMPASPTEVMGRGAHIPPVPAHLAYASVEHLIRECGHINDCVAHLHSHVDQPAVRAE</sequence>
<keyword evidence="2" id="KW-1185">Reference proteome</keyword>
<protein>
    <submittedName>
        <fullName evidence="1">GTPase activating factor</fullName>
    </submittedName>
</protein>
<organism evidence="1 2">
    <name type="scientific">Coemansia helicoidea</name>
    <dbReference type="NCBI Taxonomy" id="1286919"/>
    <lineage>
        <taxon>Eukaryota</taxon>
        <taxon>Fungi</taxon>
        <taxon>Fungi incertae sedis</taxon>
        <taxon>Zoopagomycota</taxon>
        <taxon>Kickxellomycotina</taxon>
        <taxon>Kickxellomycetes</taxon>
        <taxon>Kickxellales</taxon>
        <taxon>Kickxellaceae</taxon>
        <taxon>Coemansia</taxon>
    </lineage>
</organism>
<accession>A0ACC1KXB4</accession>